<dbReference type="InterPro" id="IPR039424">
    <property type="entry name" value="SBP_5"/>
</dbReference>
<dbReference type="GO" id="GO:1904680">
    <property type="term" value="F:peptide transmembrane transporter activity"/>
    <property type="evidence" value="ECO:0007669"/>
    <property type="project" value="TreeGrafter"/>
</dbReference>
<dbReference type="GO" id="GO:0015833">
    <property type="term" value="P:peptide transport"/>
    <property type="evidence" value="ECO:0007669"/>
    <property type="project" value="TreeGrafter"/>
</dbReference>
<dbReference type="Gene3D" id="3.40.190.10">
    <property type="entry name" value="Periplasmic binding protein-like II"/>
    <property type="match status" value="1"/>
</dbReference>
<dbReference type="PANTHER" id="PTHR30290:SF65">
    <property type="entry name" value="MONOACYL PHOSPHATIDYLINOSITOL TETRAMANNOSIDE-BINDING PROTEIN LPQW-RELATED"/>
    <property type="match status" value="1"/>
</dbReference>
<name>A0A849CD48_9NOCA</name>
<dbReference type="GO" id="GO:0042597">
    <property type="term" value="C:periplasmic space"/>
    <property type="evidence" value="ECO:0007669"/>
    <property type="project" value="UniProtKB-ARBA"/>
</dbReference>
<evidence type="ECO:0000313" key="3">
    <source>
        <dbReference type="EMBL" id="NNH74047.1"/>
    </source>
</evidence>
<proteinExistence type="predicted"/>
<dbReference type="PIRSF" id="PIRSF002741">
    <property type="entry name" value="MppA"/>
    <property type="match status" value="1"/>
</dbReference>
<dbReference type="PANTHER" id="PTHR30290">
    <property type="entry name" value="PERIPLASMIC BINDING COMPONENT OF ABC TRANSPORTER"/>
    <property type="match status" value="1"/>
</dbReference>
<dbReference type="Pfam" id="PF00496">
    <property type="entry name" value="SBP_bac_5"/>
    <property type="match status" value="1"/>
</dbReference>
<feature type="signal peptide" evidence="1">
    <location>
        <begin position="1"/>
        <end position="27"/>
    </location>
</feature>
<dbReference type="AlphaFoldDB" id="A0A849CD48"/>
<gene>
    <name evidence="3" type="ORF">HLB23_30045</name>
</gene>
<dbReference type="Gene3D" id="3.10.105.10">
    <property type="entry name" value="Dipeptide-binding Protein, Domain 3"/>
    <property type="match status" value="1"/>
</dbReference>
<feature type="domain" description="Solute-binding protein family 5" evidence="2">
    <location>
        <begin position="114"/>
        <end position="461"/>
    </location>
</feature>
<evidence type="ECO:0000256" key="1">
    <source>
        <dbReference type="SAM" id="SignalP"/>
    </source>
</evidence>
<evidence type="ECO:0000259" key="2">
    <source>
        <dbReference type="Pfam" id="PF00496"/>
    </source>
</evidence>
<dbReference type="SUPFAM" id="SSF53850">
    <property type="entry name" value="Periplasmic binding protein-like II"/>
    <property type="match status" value="1"/>
</dbReference>
<dbReference type="InterPro" id="IPR000914">
    <property type="entry name" value="SBP_5_dom"/>
</dbReference>
<evidence type="ECO:0000313" key="4">
    <source>
        <dbReference type="Proteomes" id="UP000586827"/>
    </source>
</evidence>
<accession>A0A849CD48</accession>
<feature type="chain" id="PRO_5032836561" evidence="1">
    <location>
        <begin position="28"/>
        <end position="557"/>
    </location>
</feature>
<keyword evidence="1" id="KW-0732">Signal</keyword>
<dbReference type="PROSITE" id="PS51257">
    <property type="entry name" value="PROKAR_LIPOPROTEIN"/>
    <property type="match status" value="1"/>
</dbReference>
<organism evidence="3 4">
    <name type="scientific">Nocardia uniformis</name>
    <dbReference type="NCBI Taxonomy" id="53432"/>
    <lineage>
        <taxon>Bacteria</taxon>
        <taxon>Bacillati</taxon>
        <taxon>Actinomycetota</taxon>
        <taxon>Actinomycetes</taxon>
        <taxon>Mycobacteriales</taxon>
        <taxon>Nocardiaceae</taxon>
        <taxon>Nocardia</taxon>
    </lineage>
</organism>
<comment type="caution">
    <text evidence="3">The sequence shown here is derived from an EMBL/GenBank/DDBJ whole genome shotgun (WGS) entry which is preliminary data.</text>
</comment>
<sequence>MRIRSTMTRLAIPMVALGLILSGCTGAEGEGGTAELNGTNDINERPREDLREGGNLRLALSAFPQSFNGLHVDGNTTDTNEVVVPTLPTTFQSNAAGELTVDKNYFDSIEMTGTDPQKIVYTINPKALWTDGSPITWEDLRSQWQALNGTNDQYLVASTSGYDQVATVERGEDDRQAIVTMRTPYAEWQGLFGLLYPKANTATPEAFNNWARSELPVSAGPFVISNIDRTQNRISLSRNPQWWGDTPVLDTITLSVLDHTAWLAALQNNELDEAYMSGLENVTGARNTPGVEIRRAAEPSWSHITFNGAPGALLEDVKVRLAIAKAINRQAIVDTSQHGVVTDPKPLNNHVFVVGQKGYEDNADAVAFDLDAAAEMLDEAGWILPPGSDVREKDGRRLELRDVMYQQDSWVNTAKIIQQDLQKIGVRLNIQTVPGTGLFKDVIDPGNYDLAQFSYSGGVLPLGALKQHYYYNPANWQGNKARIGSPELNAVIDQTLTELDPTKAIELANQADTMVFELAHSVPLNQASGTYGVRIDLANWGAFGLASKDYTKVGFLK</sequence>
<reference evidence="3 4" key="1">
    <citation type="submission" date="2020-05" db="EMBL/GenBank/DDBJ databases">
        <title>MicrobeNet Type strains.</title>
        <authorList>
            <person name="Nicholson A.C."/>
        </authorList>
    </citation>
    <scope>NUCLEOTIDE SEQUENCE [LARGE SCALE GENOMIC DNA]</scope>
    <source>
        <strain evidence="3 4">JCM 3224</strain>
    </source>
</reference>
<dbReference type="GO" id="GO:0043190">
    <property type="term" value="C:ATP-binding cassette (ABC) transporter complex"/>
    <property type="evidence" value="ECO:0007669"/>
    <property type="project" value="InterPro"/>
</dbReference>
<dbReference type="Proteomes" id="UP000586827">
    <property type="component" value="Unassembled WGS sequence"/>
</dbReference>
<dbReference type="Gene3D" id="3.90.76.10">
    <property type="entry name" value="Dipeptide-binding Protein, Domain 1"/>
    <property type="match status" value="1"/>
</dbReference>
<dbReference type="RefSeq" id="WP_067516775.1">
    <property type="nucleotide sequence ID" value="NZ_JABELX010000012.1"/>
</dbReference>
<keyword evidence="4" id="KW-1185">Reference proteome</keyword>
<dbReference type="EMBL" id="JABELX010000012">
    <property type="protein sequence ID" value="NNH74047.1"/>
    <property type="molecule type" value="Genomic_DNA"/>
</dbReference>
<dbReference type="InterPro" id="IPR030678">
    <property type="entry name" value="Peptide/Ni-bd"/>
</dbReference>
<protein>
    <submittedName>
        <fullName evidence="3">ABC transporter family substrate-binding protein</fullName>
    </submittedName>
</protein>
<dbReference type="CDD" id="cd08501">
    <property type="entry name" value="PBP2_Lpqw"/>
    <property type="match status" value="1"/>
</dbReference>